<dbReference type="PROSITE" id="PS01124">
    <property type="entry name" value="HTH_ARAC_FAMILY_2"/>
    <property type="match status" value="1"/>
</dbReference>
<comment type="caution">
    <text evidence="5">The sequence shown here is derived from an EMBL/GenBank/DDBJ whole genome shotgun (WGS) entry which is preliminary data.</text>
</comment>
<dbReference type="SUPFAM" id="SSF46689">
    <property type="entry name" value="Homeodomain-like"/>
    <property type="match status" value="2"/>
</dbReference>
<evidence type="ECO:0000256" key="1">
    <source>
        <dbReference type="ARBA" id="ARBA00023015"/>
    </source>
</evidence>
<name>A0A7W3LI69_ACTNM</name>
<proteinExistence type="predicted"/>
<feature type="domain" description="HTH araC/xylS-type" evidence="4">
    <location>
        <begin position="201"/>
        <end position="303"/>
    </location>
</feature>
<keyword evidence="1" id="KW-0805">Transcription regulation</keyword>
<dbReference type="GO" id="GO:0043565">
    <property type="term" value="F:sequence-specific DNA binding"/>
    <property type="evidence" value="ECO:0007669"/>
    <property type="project" value="InterPro"/>
</dbReference>
<evidence type="ECO:0000256" key="2">
    <source>
        <dbReference type="ARBA" id="ARBA00023125"/>
    </source>
</evidence>
<sequence length="308" mass="33762">MHDHLRSVHVEHSLLFAGEVDGFECRSTMVEEDRFGVGLLWHSAARRIVVEPYPLLTVLHCLDGMVAMAPWRGGAEVVIRPGQSLLCGRDSRSAVRWKDCTLGAVVLSPAAIVAEVGALAGIGLDDLLMGTARPVSAVRERHWGSVVRHVSDGFLRNPEIRDSELSRTAMFHLLALTFVDTFPVPGRERFAEHGQGPLVVRRAVEFIEEHAGDDITLVQIATAAGVGVRALQQGMRRHRDTTPLAYLREVRMGHAHRALLRAVADDGSTVAGIATRWGFPHAGRFSALYRERYGASPGDARREEPPSP</sequence>
<dbReference type="GO" id="GO:0003700">
    <property type="term" value="F:DNA-binding transcription factor activity"/>
    <property type="evidence" value="ECO:0007669"/>
    <property type="project" value="InterPro"/>
</dbReference>
<protein>
    <submittedName>
        <fullName evidence="5">AraC-like DNA-binding protein</fullName>
    </submittedName>
</protein>
<dbReference type="Gene3D" id="1.10.10.60">
    <property type="entry name" value="Homeodomain-like"/>
    <property type="match status" value="1"/>
</dbReference>
<dbReference type="InterPro" id="IPR018060">
    <property type="entry name" value="HTH_AraC"/>
</dbReference>
<evidence type="ECO:0000313" key="5">
    <source>
        <dbReference type="EMBL" id="MBA8948634.1"/>
    </source>
</evidence>
<organism evidence="5 6">
    <name type="scientific">Actinomadura namibiensis</name>
    <dbReference type="NCBI Taxonomy" id="182080"/>
    <lineage>
        <taxon>Bacteria</taxon>
        <taxon>Bacillati</taxon>
        <taxon>Actinomycetota</taxon>
        <taxon>Actinomycetes</taxon>
        <taxon>Streptosporangiales</taxon>
        <taxon>Thermomonosporaceae</taxon>
        <taxon>Actinomadura</taxon>
    </lineage>
</organism>
<evidence type="ECO:0000313" key="6">
    <source>
        <dbReference type="Proteomes" id="UP000572680"/>
    </source>
</evidence>
<evidence type="ECO:0000259" key="4">
    <source>
        <dbReference type="PROSITE" id="PS01124"/>
    </source>
</evidence>
<dbReference type="Pfam" id="PF12833">
    <property type="entry name" value="HTH_18"/>
    <property type="match status" value="1"/>
</dbReference>
<accession>A0A7W3LI69</accession>
<dbReference type="AlphaFoldDB" id="A0A7W3LI69"/>
<dbReference type="PANTHER" id="PTHR46796">
    <property type="entry name" value="HTH-TYPE TRANSCRIPTIONAL ACTIVATOR RHAS-RELATED"/>
    <property type="match status" value="1"/>
</dbReference>
<dbReference type="PANTHER" id="PTHR46796:SF12">
    <property type="entry name" value="HTH-TYPE DNA-BINDING TRANSCRIPTIONAL ACTIVATOR EUTR"/>
    <property type="match status" value="1"/>
</dbReference>
<gene>
    <name evidence="5" type="ORF">HNR61_000232</name>
</gene>
<keyword evidence="2 5" id="KW-0238">DNA-binding</keyword>
<dbReference type="Proteomes" id="UP000572680">
    <property type="component" value="Unassembled WGS sequence"/>
</dbReference>
<keyword evidence="6" id="KW-1185">Reference proteome</keyword>
<reference evidence="5 6" key="1">
    <citation type="submission" date="2020-08" db="EMBL/GenBank/DDBJ databases">
        <title>Genomic Encyclopedia of Type Strains, Phase IV (KMG-IV): sequencing the most valuable type-strain genomes for metagenomic binning, comparative biology and taxonomic classification.</title>
        <authorList>
            <person name="Goeker M."/>
        </authorList>
    </citation>
    <scope>NUCLEOTIDE SEQUENCE [LARGE SCALE GENOMIC DNA]</scope>
    <source>
        <strain evidence="5 6">DSM 44197</strain>
    </source>
</reference>
<dbReference type="InterPro" id="IPR009057">
    <property type="entry name" value="Homeodomain-like_sf"/>
</dbReference>
<dbReference type="InterPro" id="IPR050204">
    <property type="entry name" value="AraC_XylS_family_regulators"/>
</dbReference>
<dbReference type="SMART" id="SM00342">
    <property type="entry name" value="HTH_ARAC"/>
    <property type="match status" value="1"/>
</dbReference>
<dbReference type="EMBL" id="JACJIA010000001">
    <property type="protein sequence ID" value="MBA8948634.1"/>
    <property type="molecule type" value="Genomic_DNA"/>
</dbReference>
<dbReference type="RefSeq" id="WP_182841244.1">
    <property type="nucleotide sequence ID" value="NZ_BAAALP010000015.1"/>
</dbReference>
<evidence type="ECO:0000256" key="3">
    <source>
        <dbReference type="ARBA" id="ARBA00023163"/>
    </source>
</evidence>
<keyword evidence="3" id="KW-0804">Transcription</keyword>